<evidence type="ECO:0000256" key="1">
    <source>
        <dbReference type="ARBA" id="ARBA00022490"/>
    </source>
</evidence>
<evidence type="ECO:0000256" key="3">
    <source>
        <dbReference type="ARBA" id="ARBA00022618"/>
    </source>
</evidence>
<dbReference type="SUPFAM" id="SSF63418">
    <property type="entry name" value="MurE/MurF N-terminal domain"/>
    <property type="match status" value="1"/>
</dbReference>
<dbReference type="Proteomes" id="UP000298285">
    <property type="component" value="Unassembled WGS sequence"/>
</dbReference>
<dbReference type="GO" id="GO:0008360">
    <property type="term" value="P:regulation of cell shape"/>
    <property type="evidence" value="ECO:0007669"/>
    <property type="project" value="UniProtKB-KW"/>
</dbReference>
<dbReference type="NCBIfam" id="TIGR01143">
    <property type="entry name" value="murF"/>
    <property type="match status" value="1"/>
</dbReference>
<evidence type="ECO:0000256" key="7">
    <source>
        <dbReference type="ARBA" id="ARBA00022984"/>
    </source>
</evidence>
<feature type="domain" description="Mur ligase C-terminal" evidence="13">
    <location>
        <begin position="304"/>
        <end position="384"/>
    </location>
</feature>
<protein>
    <recommendedName>
        <fullName evidence="10 11">UDP-N-acetylmuramoyl-tripeptide--D-alanyl-D-alanine ligase</fullName>
        <ecNumber evidence="10 11">6.3.2.10</ecNumber>
    </recommendedName>
    <alternativeName>
        <fullName evidence="10">D-alanyl-D-alanine-adding enzyme</fullName>
    </alternativeName>
</protein>
<dbReference type="Gene3D" id="3.90.190.20">
    <property type="entry name" value="Mur ligase, C-terminal domain"/>
    <property type="match status" value="1"/>
</dbReference>
<evidence type="ECO:0000259" key="13">
    <source>
        <dbReference type="Pfam" id="PF02875"/>
    </source>
</evidence>
<evidence type="ECO:0000313" key="15">
    <source>
        <dbReference type="EMBL" id="TFU89489.1"/>
    </source>
</evidence>
<dbReference type="PANTHER" id="PTHR43024:SF1">
    <property type="entry name" value="UDP-N-ACETYLMURAMOYL-TRIPEPTIDE--D-ALANYL-D-ALANINE LIGASE"/>
    <property type="match status" value="1"/>
</dbReference>
<dbReference type="GO" id="GO:0005524">
    <property type="term" value="F:ATP binding"/>
    <property type="evidence" value="ECO:0007669"/>
    <property type="project" value="UniProtKB-UniRule"/>
</dbReference>
<evidence type="ECO:0000259" key="12">
    <source>
        <dbReference type="Pfam" id="PF01225"/>
    </source>
</evidence>
<keyword evidence="3 10" id="KW-0132">Cell division</keyword>
<dbReference type="Gene3D" id="3.40.1190.10">
    <property type="entry name" value="Mur-like, catalytic domain"/>
    <property type="match status" value="1"/>
</dbReference>
<evidence type="ECO:0000256" key="8">
    <source>
        <dbReference type="ARBA" id="ARBA00023306"/>
    </source>
</evidence>
<dbReference type="InterPro" id="IPR000713">
    <property type="entry name" value="Mur_ligase_N"/>
</dbReference>
<dbReference type="InterPro" id="IPR036615">
    <property type="entry name" value="Mur_ligase_C_dom_sf"/>
</dbReference>
<accession>A0A4Y9INI7</accession>
<dbReference type="UniPathway" id="UPA00219"/>
<comment type="pathway">
    <text evidence="10 11">Cell wall biogenesis; peptidoglycan biosynthesis.</text>
</comment>
<evidence type="ECO:0000256" key="6">
    <source>
        <dbReference type="ARBA" id="ARBA00022960"/>
    </source>
</evidence>
<reference evidence="15 16" key="1">
    <citation type="submission" date="2019-03" db="EMBL/GenBank/DDBJ databases">
        <title>Diversity of the mouse oral microbiome.</title>
        <authorList>
            <person name="Joseph S."/>
            <person name="Aduse-Opoku J."/>
            <person name="Curtis M."/>
            <person name="Wade W."/>
            <person name="Hashim A."/>
        </authorList>
    </citation>
    <scope>NUCLEOTIDE SEQUENCE [LARGE SCALE GENOMIC DNA]</scope>
    <source>
        <strain evidence="15 16">P11</strain>
    </source>
</reference>
<dbReference type="SUPFAM" id="SSF53623">
    <property type="entry name" value="MurD-like peptide ligases, catalytic domain"/>
    <property type="match status" value="1"/>
</dbReference>
<evidence type="ECO:0000313" key="16">
    <source>
        <dbReference type="Proteomes" id="UP000298285"/>
    </source>
</evidence>
<dbReference type="GO" id="GO:0005737">
    <property type="term" value="C:cytoplasm"/>
    <property type="evidence" value="ECO:0007669"/>
    <property type="project" value="UniProtKB-SubCell"/>
</dbReference>
<dbReference type="InterPro" id="IPR051046">
    <property type="entry name" value="MurCDEF_CellWall_CoF430Synth"/>
</dbReference>
<evidence type="ECO:0000256" key="9">
    <source>
        <dbReference type="ARBA" id="ARBA00023316"/>
    </source>
</evidence>
<dbReference type="GO" id="GO:0008766">
    <property type="term" value="F:UDP-N-acetylmuramoylalanyl-D-glutamyl-2,6-diaminopimelate-D-alanyl-D-alanine ligase activity"/>
    <property type="evidence" value="ECO:0007669"/>
    <property type="project" value="RHEA"/>
</dbReference>
<dbReference type="GO" id="GO:0047480">
    <property type="term" value="F:UDP-N-acetylmuramoyl-tripeptide-D-alanyl-D-alanine ligase activity"/>
    <property type="evidence" value="ECO:0007669"/>
    <property type="project" value="UniProtKB-UniRule"/>
</dbReference>
<dbReference type="Gene3D" id="3.40.1390.10">
    <property type="entry name" value="MurE/MurF, N-terminal domain"/>
    <property type="match status" value="1"/>
</dbReference>
<evidence type="ECO:0000256" key="2">
    <source>
        <dbReference type="ARBA" id="ARBA00022598"/>
    </source>
</evidence>
<dbReference type="InterPro" id="IPR035911">
    <property type="entry name" value="MurE/MurF_N"/>
</dbReference>
<dbReference type="Pfam" id="PF01225">
    <property type="entry name" value="Mur_ligase"/>
    <property type="match status" value="1"/>
</dbReference>
<keyword evidence="1 10" id="KW-0963">Cytoplasm</keyword>
<comment type="caution">
    <text evidence="15">The sequence shown here is derived from an EMBL/GenBank/DDBJ whole genome shotgun (WGS) entry which is preliminary data.</text>
</comment>
<dbReference type="InterPro" id="IPR013221">
    <property type="entry name" value="Mur_ligase_cen"/>
</dbReference>
<comment type="similarity">
    <text evidence="10">Belongs to the MurCDEF family. MurF subfamily.</text>
</comment>
<comment type="catalytic activity">
    <reaction evidence="10 11">
        <text>D-alanyl-D-alanine + UDP-N-acetyl-alpha-D-muramoyl-L-alanyl-gamma-D-glutamyl-meso-2,6-diaminopimelate + ATP = UDP-N-acetyl-alpha-D-muramoyl-L-alanyl-gamma-D-glutamyl-meso-2,6-diaminopimeloyl-D-alanyl-D-alanine + ADP + phosphate + H(+)</text>
        <dbReference type="Rhea" id="RHEA:28374"/>
        <dbReference type="ChEBI" id="CHEBI:15378"/>
        <dbReference type="ChEBI" id="CHEBI:30616"/>
        <dbReference type="ChEBI" id="CHEBI:43474"/>
        <dbReference type="ChEBI" id="CHEBI:57822"/>
        <dbReference type="ChEBI" id="CHEBI:61386"/>
        <dbReference type="ChEBI" id="CHEBI:83905"/>
        <dbReference type="ChEBI" id="CHEBI:456216"/>
        <dbReference type="EC" id="6.3.2.10"/>
    </reaction>
</comment>
<proteinExistence type="inferred from homology"/>
<evidence type="ECO:0000259" key="14">
    <source>
        <dbReference type="Pfam" id="PF08245"/>
    </source>
</evidence>
<feature type="domain" description="Mur ligase central" evidence="14">
    <location>
        <begin position="96"/>
        <end position="280"/>
    </location>
</feature>
<dbReference type="SUPFAM" id="SSF53244">
    <property type="entry name" value="MurD-like peptide ligases, peptide-binding domain"/>
    <property type="match status" value="1"/>
</dbReference>
<comment type="subcellular location">
    <subcellularLocation>
        <location evidence="10 11">Cytoplasm</location>
    </subcellularLocation>
</comment>
<dbReference type="InterPro" id="IPR005863">
    <property type="entry name" value="UDP-N-AcMur_synth"/>
</dbReference>
<dbReference type="RefSeq" id="WP_135104494.1">
    <property type="nucleotide sequence ID" value="NZ_JADGKW010000002.1"/>
</dbReference>
<keyword evidence="7 10" id="KW-0573">Peptidoglycan synthesis</keyword>
<keyword evidence="2 10" id="KW-0436">Ligase</keyword>
<dbReference type="Pfam" id="PF02875">
    <property type="entry name" value="Mur_ligase_C"/>
    <property type="match status" value="1"/>
</dbReference>
<dbReference type="InterPro" id="IPR004101">
    <property type="entry name" value="Mur_ligase_C"/>
</dbReference>
<keyword evidence="5 10" id="KW-0067">ATP-binding</keyword>
<sequence length="429" mass="48743">MEISDLYNIYKKYPEISTDTRNSPKDSIFFALKGANFNGNEYAEKAIDQGCAYAVVDEERYATRPNIILVKDSLETLQELARHHRKQFIKKPIIAITGTNGKTTTKELIYSVLSQEYNVLATQGNLNNHIGVPLTLLRIKKEHEIVIVEMGASHVGEIRFLAEMALPNYGLITNLGHAHIEGFGSFENVVKAKGELYEFIRSTKDGKIFIDYSNLLLREMSEGITSIYYGLEEDLFISGKVTSISPFLALEWKFGNKRNKVQTNMIGEYNLSNALAAITIGKYLGVKASLICKAIEEYVPTNNRSQLKKTEKNMLIIDAYNANPTSMHAALENFDHMDVNHKVLILGDMKELGPDTDMEHQKIADYISDHNFDRVMFIGDNFSRVKTKYPRFKNLDHLKEYLEKDPVEDSYILLKGSRGVQLEKCIDML</sequence>
<name>A0A4Y9INI7_9BACT</name>
<keyword evidence="8 10" id="KW-0131">Cell cycle</keyword>
<feature type="binding site" evidence="10">
    <location>
        <begin position="98"/>
        <end position="104"/>
    </location>
    <ligand>
        <name>ATP</name>
        <dbReference type="ChEBI" id="CHEBI:30616"/>
    </ligand>
</feature>
<gene>
    <name evidence="10" type="primary">murF</name>
    <name evidence="15" type="ORF">E4T88_05575</name>
</gene>
<keyword evidence="4 10" id="KW-0547">Nucleotide-binding</keyword>
<dbReference type="InterPro" id="IPR036565">
    <property type="entry name" value="Mur-like_cat_sf"/>
</dbReference>
<dbReference type="GO" id="GO:0071555">
    <property type="term" value="P:cell wall organization"/>
    <property type="evidence" value="ECO:0007669"/>
    <property type="project" value="UniProtKB-KW"/>
</dbReference>
<evidence type="ECO:0000256" key="4">
    <source>
        <dbReference type="ARBA" id="ARBA00022741"/>
    </source>
</evidence>
<keyword evidence="9 10" id="KW-0961">Cell wall biogenesis/degradation</keyword>
<dbReference type="GO" id="GO:0051301">
    <property type="term" value="P:cell division"/>
    <property type="evidence" value="ECO:0007669"/>
    <property type="project" value="UniProtKB-KW"/>
</dbReference>
<keyword evidence="6 10" id="KW-0133">Cell shape</keyword>
<dbReference type="OrthoDB" id="9801978at2"/>
<dbReference type="HAMAP" id="MF_02019">
    <property type="entry name" value="MurF"/>
    <property type="match status" value="1"/>
</dbReference>
<evidence type="ECO:0000256" key="5">
    <source>
        <dbReference type="ARBA" id="ARBA00022840"/>
    </source>
</evidence>
<dbReference type="GO" id="GO:0009252">
    <property type="term" value="P:peptidoglycan biosynthetic process"/>
    <property type="evidence" value="ECO:0007669"/>
    <property type="project" value="UniProtKB-UniRule"/>
</dbReference>
<comment type="function">
    <text evidence="10 11">Involved in cell wall formation. Catalyzes the final step in the synthesis of UDP-N-acetylmuramoyl-pentapeptide, the precursor of murein.</text>
</comment>
<evidence type="ECO:0000256" key="11">
    <source>
        <dbReference type="RuleBase" id="RU004136"/>
    </source>
</evidence>
<dbReference type="PANTHER" id="PTHR43024">
    <property type="entry name" value="UDP-N-ACETYLMURAMOYL-TRIPEPTIDE--D-ALANYL-D-ALANINE LIGASE"/>
    <property type="match status" value="1"/>
</dbReference>
<dbReference type="AlphaFoldDB" id="A0A4Y9INI7"/>
<dbReference type="EMBL" id="SPPK01000002">
    <property type="protein sequence ID" value="TFU89489.1"/>
    <property type="molecule type" value="Genomic_DNA"/>
</dbReference>
<evidence type="ECO:0000256" key="10">
    <source>
        <dbReference type="HAMAP-Rule" id="MF_02019"/>
    </source>
</evidence>
<dbReference type="Pfam" id="PF08245">
    <property type="entry name" value="Mur_ligase_M"/>
    <property type="match status" value="1"/>
</dbReference>
<organism evidence="15 16">
    <name type="scientific">Dysgonomonas mossii</name>
    <dbReference type="NCBI Taxonomy" id="163665"/>
    <lineage>
        <taxon>Bacteria</taxon>
        <taxon>Pseudomonadati</taxon>
        <taxon>Bacteroidota</taxon>
        <taxon>Bacteroidia</taxon>
        <taxon>Bacteroidales</taxon>
        <taxon>Dysgonomonadaceae</taxon>
        <taxon>Dysgonomonas</taxon>
    </lineage>
</organism>
<dbReference type="EC" id="6.3.2.10" evidence="10 11"/>
<feature type="domain" description="Mur ligase N-terminal catalytic" evidence="12">
    <location>
        <begin position="16"/>
        <end position="84"/>
    </location>
</feature>